<dbReference type="AlphaFoldDB" id="A0A6N7XG87"/>
<dbReference type="PROSITE" id="PS51704">
    <property type="entry name" value="GP_PDE"/>
    <property type="match status" value="1"/>
</dbReference>
<feature type="transmembrane region" description="Helical" evidence="1">
    <location>
        <begin position="261"/>
        <end position="281"/>
    </location>
</feature>
<organism evidence="3 4">
    <name type="scientific">Peptostreptococcus porci</name>
    <dbReference type="NCBI Taxonomy" id="2652282"/>
    <lineage>
        <taxon>Bacteria</taxon>
        <taxon>Bacillati</taxon>
        <taxon>Bacillota</taxon>
        <taxon>Clostridia</taxon>
        <taxon>Peptostreptococcales</taxon>
        <taxon>Peptostreptococcaceae</taxon>
        <taxon>Peptostreptococcus</taxon>
    </lineage>
</organism>
<feature type="transmembrane region" description="Helical" evidence="1">
    <location>
        <begin position="31"/>
        <end position="49"/>
    </location>
</feature>
<dbReference type="GO" id="GO:0006629">
    <property type="term" value="P:lipid metabolic process"/>
    <property type="evidence" value="ECO:0007669"/>
    <property type="project" value="InterPro"/>
</dbReference>
<dbReference type="InterPro" id="IPR017946">
    <property type="entry name" value="PLC-like_Pdiesterase_TIM-brl"/>
</dbReference>
<dbReference type="Pfam" id="PF10110">
    <property type="entry name" value="GPDPase_memb"/>
    <property type="match status" value="1"/>
</dbReference>
<dbReference type="GO" id="GO:0008081">
    <property type="term" value="F:phosphoric diester hydrolase activity"/>
    <property type="evidence" value="ECO:0007669"/>
    <property type="project" value="InterPro"/>
</dbReference>
<reference evidence="3 4" key="1">
    <citation type="submission" date="2019-08" db="EMBL/GenBank/DDBJ databases">
        <title>In-depth cultivation of the pig gut microbiome towards novel bacterial diversity and tailored functional studies.</title>
        <authorList>
            <person name="Wylensek D."/>
            <person name="Hitch T.C.A."/>
            <person name="Clavel T."/>
        </authorList>
    </citation>
    <scope>NUCLEOTIDE SEQUENCE [LARGE SCALE GENOMIC DNA]</scope>
    <source>
        <strain evidence="3 4">WCA-SAB-591-4A-A</strain>
    </source>
</reference>
<keyword evidence="1" id="KW-0812">Transmembrane</keyword>
<keyword evidence="1" id="KW-0472">Membrane</keyword>
<dbReference type="InterPro" id="IPR030395">
    <property type="entry name" value="GP_PDE_dom"/>
</dbReference>
<dbReference type="EMBL" id="VUNE01000003">
    <property type="protein sequence ID" value="MST62623.1"/>
    <property type="molecule type" value="Genomic_DNA"/>
</dbReference>
<name>A0A6N7XG87_9FIRM</name>
<accession>A0A6N7XG87</accession>
<sequence length="611" mass="70044">MRRLFRVYFEFIRSFFSNVTQFIKYQLVTKFILSMIIIPSYGLISGFLIKSKGYNLLSNGDVLNFLFSARGFIFLMMMVFTVVVEIVLEIGGYIAISSKIEDRQSESGYLDLLKYNWNMLPKMMSFGGVLIVIYLLILAPLSGFGLKLSFLKGFYVPNFVMSVIQTNSTFKTIYYIIVGIVLISSVFMIFTFHFMIIYGQNSTKAIKSSFELVVKNKKKFFVDIVGITIINTVVITLGLLIWALALMLFFSSSSGFFGKSLAIFLLQLHSIVILLISMLVVPFECLHFTKIFYQLVPSEEHVFVQIKEKKKKSILDKLFMRKKTFIAICLVVLIPISVFLGVFTREFLGYNSQIMIMGHRGFGDGVPENSISSIKKSISEKIDYIEIDVQRTKDRSYVLNHDKNFARVASSNNTFINEDVLNLTYDQIKEIRLGKGFGDKYKNEKVPTIEEVLDLCKDKIGINLELKGNVDQKMMDDLMDIVDKKGMKEQVIFTSLTKSNVEYIENKDVTFNTGLINYLKIGDYTNINVDYFMLEENEITDKNVDSIHEIGKKVIAWTVNSEESIENMTKLEIDGVITDNPLDVKDKLKENAELTENELIVSRFLDLLNFR</sequence>
<evidence type="ECO:0000313" key="3">
    <source>
        <dbReference type="EMBL" id="MST62623.1"/>
    </source>
</evidence>
<protein>
    <recommendedName>
        <fullName evidence="2">GP-PDE domain-containing protein</fullName>
    </recommendedName>
</protein>
<dbReference type="PANTHER" id="PTHR46211:SF8">
    <property type="entry name" value="PHOSPHODIESTERASE"/>
    <property type="match status" value="1"/>
</dbReference>
<feature type="domain" description="GP-PDE" evidence="2">
    <location>
        <begin position="354"/>
        <end position="588"/>
    </location>
</feature>
<dbReference type="Proteomes" id="UP000440713">
    <property type="component" value="Unassembled WGS sequence"/>
</dbReference>
<evidence type="ECO:0000259" key="2">
    <source>
        <dbReference type="PROSITE" id="PS51704"/>
    </source>
</evidence>
<keyword evidence="1" id="KW-1133">Transmembrane helix</keyword>
<dbReference type="PANTHER" id="PTHR46211">
    <property type="entry name" value="GLYCEROPHOSPHORYL DIESTER PHOSPHODIESTERASE"/>
    <property type="match status" value="1"/>
</dbReference>
<feature type="transmembrane region" description="Helical" evidence="1">
    <location>
        <begin position="69"/>
        <end position="96"/>
    </location>
</feature>
<dbReference type="Pfam" id="PF03009">
    <property type="entry name" value="GDPD"/>
    <property type="match status" value="1"/>
</dbReference>
<keyword evidence="4" id="KW-1185">Reference proteome</keyword>
<comment type="caution">
    <text evidence="3">The sequence shown here is derived from an EMBL/GenBank/DDBJ whole genome shotgun (WGS) entry which is preliminary data.</text>
</comment>
<feature type="transmembrane region" description="Helical" evidence="1">
    <location>
        <begin position="123"/>
        <end position="146"/>
    </location>
</feature>
<dbReference type="SUPFAM" id="SSF51695">
    <property type="entry name" value="PLC-like phosphodiesterases"/>
    <property type="match status" value="1"/>
</dbReference>
<feature type="transmembrane region" description="Helical" evidence="1">
    <location>
        <begin position="220"/>
        <end position="249"/>
    </location>
</feature>
<feature type="transmembrane region" description="Helical" evidence="1">
    <location>
        <begin position="173"/>
        <end position="199"/>
    </location>
</feature>
<dbReference type="Gene3D" id="3.20.20.190">
    <property type="entry name" value="Phosphatidylinositol (PI) phosphodiesterase"/>
    <property type="match status" value="1"/>
</dbReference>
<gene>
    <name evidence="3" type="ORF">FYJ71_06555</name>
</gene>
<dbReference type="RefSeq" id="WP_154538004.1">
    <property type="nucleotide sequence ID" value="NZ_VUNE01000003.1"/>
</dbReference>
<feature type="transmembrane region" description="Helical" evidence="1">
    <location>
        <begin position="324"/>
        <end position="343"/>
    </location>
</feature>
<evidence type="ECO:0000256" key="1">
    <source>
        <dbReference type="SAM" id="Phobius"/>
    </source>
</evidence>
<evidence type="ECO:0000313" key="4">
    <source>
        <dbReference type="Proteomes" id="UP000440713"/>
    </source>
</evidence>
<proteinExistence type="predicted"/>
<dbReference type="InterPro" id="IPR018476">
    <property type="entry name" value="GlyceroP-diester-Pdiesterase_M"/>
</dbReference>